<evidence type="ECO:0000313" key="2">
    <source>
        <dbReference type="Proteomes" id="UP000649617"/>
    </source>
</evidence>
<dbReference type="AlphaFoldDB" id="A0A812JZL9"/>
<evidence type="ECO:0000313" key="1">
    <source>
        <dbReference type="EMBL" id="CAE7219211.1"/>
    </source>
</evidence>
<dbReference type="OrthoDB" id="443315at2759"/>
<comment type="caution">
    <text evidence="1">The sequence shown here is derived from an EMBL/GenBank/DDBJ whole genome shotgun (WGS) entry which is preliminary data.</text>
</comment>
<protein>
    <submittedName>
        <fullName evidence="1">Rraga protein</fullName>
    </submittedName>
</protein>
<keyword evidence="2" id="KW-1185">Reference proteome</keyword>
<feature type="non-terminal residue" evidence="1">
    <location>
        <position position="1"/>
    </location>
</feature>
<proteinExistence type="predicted"/>
<accession>A0A812JZL9</accession>
<gene>
    <name evidence="1" type="primary">Rraga</name>
    <name evidence="1" type="ORF">SPIL2461_LOCUS2806</name>
</gene>
<reference evidence="1" key="1">
    <citation type="submission" date="2021-02" db="EMBL/GenBank/DDBJ databases">
        <authorList>
            <person name="Dougan E. K."/>
            <person name="Rhodes N."/>
            <person name="Thang M."/>
            <person name="Chan C."/>
        </authorList>
    </citation>
    <scope>NUCLEOTIDE SEQUENCE</scope>
</reference>
<dbReference type="Proteomes" id="UP000649617">
    <property type="component" value="Unassembled WGS sequence"/>
</dbReference>
<dbReference type="EMBL" id="CAJNIZ010003150">
    <property type="protein sequence ID" value="CAE7219211.1"/>
    <property type="molecule type" value="Genomic_DNA"/>
</dbReference>
<organism evidence="1 2">
    <name type="scientific">Symbiodinium pilosum</name>
    <name type="common">Dinoflagellate</name>
    <dbReference type="NCBI Taxonomy" id="2952"/>
    <lineage>
        <taxon>Eukaryota</taxon>
        <taxon>Sar</taxon>
        <taxon>Alveolata</taxon>
        <taxon>Dinophyceae</taxon>
        <taxon>Suessiales</taxon>
        <taxon>Symbiodiniaceae</taxon>
        <taxon>Symbiodinium</taxon>
    </lineage>
</organism>
<name>A0A812JZL9_SYMPI</name>
<sequence>MGDCQAVELAQTCHLCLAWREGALTPSSTLTLAGPPPRVSCFGGIVIDDFVCGQKVSRSSARSSPSDGAQAAARLSDAYVREGLIPHTGKAFRDQIKATFWGTDIDGEAGIVRGSLQRAIPLMYVILRVLSVRAATPHLLQVIAGSLVSIFIYRRRLLSLLNQIFAVVQHLEADEVVHIGPELQTELMMCAVLLPLAATNIRALVLPQVCATDASGWGEAEVSCEIPLALAREAVRHSLRKSAWVRLLTPTQALARLHDDLDPEAELPGDHSFAMHPLWEVLLRFPKYKLRWKAQSERLRHINVSELRASSGQSGDKVCNTLKAVGSELQTARIADTWSLCIDIAQDPKLDLLAAELREKLEFLISAKVFFAVGAAPVCGSFSIAVTPAVRDITCPQGKPNISENMQRKVEIGNSFSRWLVRVAVLCLNLDLAFWVENPDRSWLWRQPEWHDLLLDSRTGFWKVTFCSFGAPWKKPTKVLTNTSPTSASVKLPFLDPEPVADSRSPREFPLDQVQLVTVQTDRLQSQIWLRFEGWVKEGTSAAAAATLVSVPFVLCWLVAEFGRLLYSNGESLYLFRHLILAMLKHSPLTRQHAHVCWTLVTKWELVEPLRHRSPLPEVLLKAM</sequence>